<gene>
    <name evidence="2" type="ORF">SK3146_00785</name>
</gene>
<evidence type="ECO:0000313" key="3">
    <source>
        <dbReference type="Proteomes" id="UP001057134"/>
    </source>
</evidence>
<protein>
    <submittedName>
        <fullName evidence="2">Uncharacterized protein</fullName>
    </submittedName>
</protein>
<evidence type="ECO:0000313" key="2">
    <source>
        <dbReference type="EMBL" id="UQZ81629.1"/>
    </source>
</evidence>
<dbReference type="EMBL" id="CP027059">
    <property type="protein sequence ID" value="UQZ81629.1"/>
    <property type="molecule type" value="Genomic_DNA"/>
</dbReference>
<sequence length="142" mass="15647">MISNRELKGQIEQITEQQQSLTDELQHIKSLLQNQSDDQGGQQSGGEDSSQQQQQQGGSNSIAGIAKDFSKLKDLTSQLETKMQDYISNNSKNQPLSDEDAINLVLNIMNGMIDWSMDLVSRQQQSGSSDQSGQSGQSNQLQ</sequence>
<proteinExistence type="predicted"/>
<reference evidence="2" key="1">
    <citation type="submission" date="2018-02" db="EMBL/GenBank/DDBJ databases">
        <authorList>
            <person name="Kim S.-K."/>
            <person name="Jung H.-I."/>
            <person name="Lee S.-W."/>
        </authorList>
    </citation>
    <scope>NUCLEOTIDE SEQUENCE</scope>
    <source>
        <strain evidence="2">SK3146</strain>
    </source>
</reference>
<reference evidence="2" key="2">
    <citation type="journal article" date="2021" name="J Anim Sci Technol">
        <title>Complete genome sequence of Paenibacillus konkukensis sp. nov. SK3146 as a potential probiotic strain.</title>
        <authorList>
            <person name="Jung H.I."/>
            <person name="Park S."/>
            <person name="Niu K.M."/>
            <person name="Lee S.W."/>
            <person name="Kothari D."/>
            <person name="Yi K.J."/>
            <person name="Kim S.K."/>
        </authorList>
    </citation>
    <scope>NUCLEOTIDE SEQUENCE</scope>
    <source>
        <strain evidence="2">SK3146</strain>
    </source>
</reference>
<organism evidence="2 3">
    <name type="scientific">Paenibacillus konkukensis</name>
    <dbReference type="NCBI Taxonomy" id="2020716"/>
    <lineage>
        <taxon>Bacteria</taxon>
        <taxon>Bacillati</taxon>
        <taxon>Bacillota</taxon>
        <taxon>Bacilli</taxon>
        <taxon>Bacillales</taxon>
        <taxon>Paenibacillaceae</taxon>
        <taxon>Paenibacillus</taxon>
    </lineage>
</organism>
<feature type="region of interest" description="Disordered" evidence="1">
    <location>
        <begin position="28"/>
        <end position="66"/>
    </location>
</feature>
<dbReference type="RefSeq" id="WP_249863856.1">
    <property type="nucleotide sequence ID" value="NZ_CP027059.1"/>
</dbReference>
<feature type="compositionally biased region" description="Low complexity" evidence="1">
    <location>
        <begin position="33"/>
        <end position="61"/>
    </location>
</feature>
<dbReference type="Proteomes" id="UP001057134">
    <property type="component" value="Chromosome"/>
</dbReference>
<feature type="region of interest" description="Disordered" evidence="1">
    <location>
        <begin position="120"/>
        <end position="142"/>
    </location>
</feature>
<evidence type="ECO:0000256" key="1">
    <source>
        <dbReference type="SAM" id="MobiDB-lite"/>
    </source>
</evidence>
<name>A0ABY4RJE1_9BACL</name>
<keyword evidence="3" id="KW-1185">Reference proteome</keyword>
<accession>A0ABY4RJE1</accession>
<feature type="compositionally biased region" description="Low complexity" evidence="1">
    <location>
        <begin position="121"/>
        <end position="142"/>
    </location>
</feature>